<dbReference type="Pfam" id="PF00326">
    <property type="entry name" value="Peptidase_S9"/>
    <property type="match status" value="1"/>
</dbReference>
<dbReference type="InterPro" id="IPR001375">
    <property type="entry name" value="Peptidase_S9_cat"/>
</dbReference>
<protein>
    <recommendedName>
        <fullName evidence="6">Prolyl endopeptidase</fullName>
        <ecNumber evidence="6">3.4.21.-</ecNumber>
    </recommendedName>
</protein>
<dbReference type="GO" id="GO:0005794">
    <property type="term" value="C:Golgi apparatus"/>
    <property type="evidence" value="ECO:0007669"/>
    <property type="project" value="TreeGrafter"/>
</dbReference>
<dbReference type="InterPro" id="IPR002470">
    <property type="entry name" value="Peptidase_S9A"/>
</dbReference>
<evidence type="ECO:0000313" key="9">
    <source>
        <dbReference type="EnsemblMetazoa" id="Aqu2.1.19257_001"/>
    </source>
</evidence>
<comment type="function">
    <text evidence="5">Serine peptidase whose precise substrate specificity remains unclear. Does not cleave peptides after a arginine or lysine residue. Regulates trans-Golgi network morphology and sorting by regulating the membrane binding of the AP-1 complex. May play a role in the regulation of synaptic vesicle exocytosis.</text>
</comment>
<dbReference type="Gene3D" id="2.130.10.120">
    <property type="entry name" value="Prolyl oligopeptidase, N-terminal domain"/>
    <property type="match status" value="1"/>
</dbReference>
<accession>A0A1X7TVL5</accession>
<evidence type="ECO:0000313" key="10">
    <source>
        <dbReference type="Proteomes" id="UP000007879"/>
    </source>
</evidence>
<feature type="domain" description="Peptidase S9 prolyl oligopeptidase catalytic" evidence="7">
    <location>
        <begin position="389"/>
        <end position="603"/>
    </location>
</feature>
<keyword evidence="4 6" id="KW-0720">Serine protease</keyword>
<gene>
    <name evidence="9" type="primary">105314298</name>
</gene>
<organism evidence="9">
    <name type="scientific">Amphimedon queenslandica</name>
    <name type="common">Sponge</name>
    <dbReference type="NCBI Taxonomy" id="400682"/>
    <lineage>
        <taxon>Eukaryota</taxon>
        <taxon>Metazoa</taxon>
        <taxon>Porifera</taxon>
        <taxon>Demospongiae</taxon>
        <taxon>Heteroscleromorpha</taxon>
        <taxon>Haplosclerida</taxon>
        <taxon>Niphatidae</taxon>
        <taxon>Amphimedon</taxon>
    </lineage>
</organism>
<name>A0A1X7TVL5_AMPQE</name>
<sequence>MGSYSTHQVLSLLKKGKRLQNFLLQAELKLLGRAANKFYDNFDPDEKLCQSILNKYRISSRHILNYQFSPSKKLLAAQVEANKTLIINSDEGHIDSINCNPSQILLPNDSSILYVTKSSVNERPHEVWSRSLQKQDTLLYQENNESMQLNLAQTRDNKYITITSVSRLCSEVRLLPLSMDMSCSPALVKEAGTNNYYYIDSAHDRLYILTNYLQENSNFQLMTASYGCSSRWEPFYIPDSNFILQDIELFNSFIVMYGNTRDPTLPVIIINNIKNETFHKIVLKDFTYVQKASNNYLSEAIKLTASSVISPPKHITISHEGDISFKNKTNFKLHLKHLKAKAKDGVMIPITLFYDSKRIELNGSNPMLMIAYGCHGVSLYTGYDETLLPLIRRGWILAYCHIRGGGELGRQWYFDAVKEKKLNSFNDLIYCANHLHRTGYSSPQLTALYGRSSGSLSVAGVCNIDPEITKAVILEMPLVNLMDNLLNGNHYINAMDSEEFGDPNMEGVVESICPFHNLRKQNYPSFLITASTIDPLVMYSSVERYVKRLKDCIEQYRATSVSDCHTEGMKRGTVIFHKETDSSHYWADSSAIQKQALLKLNFLINAVQRG</sequence>
<evidence type="ECO:0000259" key="7">
    <source>
        <dbReference type="Pfam" id="PF00326"/>
    </source>
</evidence>
<proteinExistence type="inferred from homology"/>
<dbReference type="EnsemblMetazoa" id="Aqu2.1.19257_001">
    <property type="protein sequence ID" value="Aqu2.1.19257_001"/>
    <property type="gene ID" value="Aqu2.1.19257"/>
</dbReference>
<dbReference type="InParanoid" id="A0A1X7TVL5"/>
<reference evidence="9" key="2">
    <citation type="submission" date="2017-05" db="UniProtKB">
        <authorList>
            <consortium name="EnsemblMetazoa"/>
        </authorList>
    </citation>
    <scope>IDENTIFICATION</scope>
</reference>
<keyword evidence="10" id="KW-1185">Reference proteome</keyword>
<dbReference type="InterPro" id="IPR029058">
    <property type="entry name" value="AB_hydrolase_fold"/>
</dbReference>
<dbReference type="GO" id="GO:0005856">
    <property type="term" value="C:cytoskeleton"/>
    <property type="evidence" value="ECO:0007669"/>
    <property type="project" value="TreeGrafter"/>
</dbReference>
<evidence type="ECO:0000256" key="2">
    <source>
        <dbReference type="ARBA" id="ARBA00022670"/>
    </source>
</evidence>
<dbReference type="Proteomes" id="UP000007879">
    <property type="component" value="Unassembled WGS sequence"/>
</dbReference>
<dbReference type="PRINTS" id="PR00862">
    <property type="entry name" value="PROLIGOPTASE"/>
</dbReference>
<dbReference type="STRING" id="400682.A0A1X7TVL5"/>
<evidence type="ECO:0000256" key="6">
    <source>
        <dbReference type="RuleBase" id="RU368024"/>
    </source>
</evidence>
<dbReference type="FunCoup" id="A0A1X7TVL5">
    <property type="interactions" value="138"/>
</dbReference>
<dbReference type="PANTHER" id="PTHR11757:SF19">
    <property type="entry name" value="PROLYL ENDOPEPTIDASE-LIKE"/>
    <property type="match status" value="1"/>
</dbReference>
<dbReference type="Gene3D" id="3.40.50.1820">
    <property type="entry name" value="alpha/beta hydrolase"/>
    <property type="match status" value="1"/>
</dbReference>
<keyword evidence="2 6" id="KW-0645">Protease</keyword>
<dbReference type="SUPFAM" id="SSF53474">
    <property type="entry name" value="alpha/beta-Hydrolases"/>
    <property type="match status" value="1"/>
</dbReference>
<evidence type="ECO:0000256" key="5">
    <source>
        <dbReference type="ARBA" id="ARBA00045448"/>
    </source>
</evidence>
<evidence type="ECO:0000259" key="8">
    <source>
        <dbReference type="Pfam" id="PF02897"/>
    </source>
</evidence>
<reference evidence="10" key="1">
    <citation type="journal article" date="2010" name="Nature">
        <title>The Amphimedon queenslandica genome and the evolution of animal complexity.</title>
        <authorList>
            <person name="Srivastava M."/>
            <person name="Simakov O."/>
            <person name="Chapman J."/>
            <person name="Fahey B."/>
            <person name="Gauthier M.E."/>
            <person name="Mitros T."/>
            <person name="Richards G.S."/>
            <person name="Conaco C."/>
            <person name="Dacre M."/>
            <person name="Hellsten U."/>
            <person name="Larroux C."/>
            <person name="Putnam N.H."/>
            <person name="Stanke M."/>
            <person name="Adamska M."/>
            <person name="Darling A."/>
            <person name="Degnan S.M."/>
            <person name="Oakley T.H."/>
            <person name="Plachetzki D.C."/>
            <person name="Zhai Y."/>
            <person name="Adamski M."/>
            <person name="Calcino A."/>
            <person name="Cummins S.F."/>
            <person name="Goodstein D.M."/>
            <person name="Harris C."/>
            <person name="Jackson D.J."/>
            <person name="Leys S.P."/>
            <person name="Shu S."/>
            <person name="Woodcroft B.J."/>
            <person name="Vervoort M."/>
            <person name="Kosik K.S."/>
            <person name="Manning G."/>
            <person name="Degnan B.M."/>
            <person name="Rokhsar D.S."/>
        </authorList>
    </citation>
    <scope>NUCLEOTIDE SEQUENCE [LARGE SCALE GENOMIC DNA]</scope>
</reference>
<dbReference type="GO" id="GO:0006508">
    <property type="term" value="P:proteolysis"/>
    <property type="evidence" value="ECO:0007669"/>
    <property type="project" value="UniProtKB-KW"/>
</dbReference>
<evidence type="ECO:0000256" key="1">
    <source>
        <dbReference type="ARBA" id="ARBA00005228"/>
    </source>
</evidence>
<evidence type="ECO:0000256" key="3">
    <source>
        <dbReference type="ARBA" id="ARBA00022801"/>
    </source>
</evidence>
<dbReference type="InterPro" id="IPR051543">
    <property type="entry name" value="Serine_Peptidase_S9A"/>
</dbReference>
<dbReference type="InterPro" id="IPR023302">
    <property type="entry name" value="Pept_S9A_N"/>
</dbReference>
<dbReference type="EnsemblMetazoa" id="XM_020001904.1">
    <property type="protein sequence ID" value="XP_019857463.1"/>
    <property type="gene ID" value="LOC105314298"/>
</dbReference>
<dbReference type="SUPFAM" id="SSF50993">
    <property type="entry name" value="Peptidase/esterase 'gauge' domain"/>
    <property type="match status" value="1"/>
</dbReference>
<dbReference type="EC" id="3.4.21.-" evidence="6"/>
<dbReference type="PANTHER" id="PTHR11757">
    <property type="entry name" value="PROTEASE FAMILY S9A OLIGOPEPTIDASE"/>
    <property type="match status" value="1"/>
</dbReference>
<dbReference type="GO" id="GO:0004252">
    <property type="term" value="F:serine-type endopeptidase activity"/>
    <property type="evidence" value="ECO:0007669"/>
    <property type="project" value="UniProtKB-UniRule"/>
</dbReference>
<dbReference type="AlphaFoldDB" id="A0A1X7TVL5"/>
<dbReference type="OrthoDB" id="248387at2759"/>
<feature type="domain" description="Peptidase S9A N-terminal" evidence="8">
    <location>
        <begin position="107"/>
        <end position="316"/>
    </location>
</feature>
<dbReference type="Pfam" id="PF02897">
    <property type="entry name" value="Peptidase_S9_N"/>
    <property type="match status" value="1"/>
</dbReference>
<keyword evidence="3 6" id="KW-0378">Hydrolase</keyword>
<evidence type="ECO:0000256" key="4">
    <source>
        <dbReference type="ARBA" id="ARBA00022825"/>
    </source>
</evidence>
<comment type="similarity">
    <text evidence="1 6">Belongs to the peptidase S9A family.</text>
</comment>